<name>A0A1J1H5G1_PLARL</name>
<gene>
    <name evidence="3" type="ORF">PRELSG_0925100</name>
</gene>
<dbReference type="EMBL" id="LN835304">
    <property type="protein sequence ID" value="CRH00151.1"/>
    <property type="molecule type" value="Genomic_DNA"/>
</dbReference>
<keyword evidence="4" id="KW-1185">Reference proteome</keyword>
<sequence>MHNYENNYKKKLFCENISGINEKDLDVNLKKNHNFVKLKNSFNIKEDKQENKIINKSNNIINYNNYLNKYKENNDIDNNKFLINNNSLINTYGSSNINSSVSKEVTNYNDRLYETKQNFYFNKNNTHTNNKEINNEEKHNINYNKDKAKNDKFYINYKNLNETDLEMENKNKFRTNPNTNVLNLNYCNEKNISLKNFSSSYVTCSNNNDNSNNKKLDINYRNDINEKENINLYKLNKVDITYFEKNISEVSNRNDEQININNNNDIFNNPNKEESNDRYYSDRLNTTKNSLYKPNDFTKDKIYIDNIKNISNNNKKNIDINNDNTYNLIYNNENKELINYYIDSSKVDNVKDENMNIAIDNIANIEEKKSSLINSFNINEIDKDINNFITLKRNNTYIHNINNNYTEYDINNSYYATNRDNKNVLIDNFNSNNYYNTNKNEFSLIKKNNKTDINKNNYNIHGYDNCENKNESNYQSDYASNIALDKLKNGEIKNKVLNDKQIRDNLEEKNYLKIDKDDINEGYIQKNTINRNDEINHNCDILENDLNYSKEEINNFNINSNENKVSMMNKNNLSFFDNKKESYLNDDLKINENLKNSNPNIESLYNKDNKKFHVHEFTMNNISNENNTYYGNLKDLKNIGKFSNYPDKKNSDNHDDFNSNSDIINNFIINYLSDIDKIYEIKEKNKKNDNNINNYYNILELLYNASKKKKKLKDKRIRALLYIFKYIKKKEKEKKRNTYLFDVVTLKRLNKQVDLYIEFVKKREYKKDLCLHLHKKSKMNNERTNCKNFAYSQTKFIQNILNKKSNLFVKSQNQPQVHNDNFYFNHTLKKVAYINNLLVYTHFVVLKYISIFSVSDWNKLLFQDIDKYNSKKNKIFLKNYNNDENKISINENVFTTNKINANQNFQFTKNCLNEKSKYSNKKNNEILKNEKQDEVLKISEETNEKKDCLYDNNTYNNLKIKENEFYINSLNNCSEKEMKIITPSKFDDNVMSNGNDNINNDSSNNNNNSNYNNDNINNNSNNNDSINNNNNYNNDNINNNSNNSDSINNNNNYNNDNINNDTSNNNNNSNYNNANINNNNNNYNNDNINNNNNYNNDNVNNNSNNNNNNDNINNNSNNNDSINNNHNNNNDSINNNHNNNNDSINNNNNNSINNNSNNNNSNYNNDNINNNSNNNDNTNDNNNNNFNYMNNSNSNIKENNSNNNVSGYNNLNIPLINNCTYNLNSFNNINNDVKNVTYNNCNLNNENNNGGFNFSNTYDELNNYNSKYIELNYEIIEKLNPLNINSENIIDINYYEYVIEPFDFFFYDQIYNEIYNYIQMLKNNNSYSYNTYLNYRDNLIKNLPYHYYEFIEILMKEILNVRDLIYRNKYVRYLFYYIYKNGKNNIVESINKIFSIEKKKVLLYKAQMKLRYNVFISRFFENNYMVINDTENNEREGINFNEAKSKLFNAFYNKYSDYYNQYMRNINQIREKKKRLFNITEEKFTEVKKKIMMYSDYFNNMRKKLEIENYKESKKEEIHMNKELEKKEIQKEITKEEMNKSEISGEKIIKNKIEKIVDCLENIQDNEYEKEKLKFSVPYNYVKFLYDKNYTLIINNGKNNSRKFKAAHVINSNLKDNENLLIITSILNIVTWKKLFCSFKNIAVYKSEESIIENKIPNTYSNLIICVDFLPKILHVSCDIILLDLCHFNLLNQINILNDLSLLNIKKKILLLNCIPDNWNFLSSLFFLNSHIFDNSLINSTFQFNHNEEDKKILNSLMLGFISHFCIVNKENSSLEEKKKKNCFIITYMSGIQKFIYDNVDDKNKILACVHPLLMLNENDFLLKDFNISEKLELLKNIIKKFYVLKKKILLCYSGEKLGKLIQMLLYLYSIHNYSDIFLFNLEINKDMNLDNFDTAIIVNNHIEFLKYFELQKLSCYFLISAFTNEEDILLEKIRDYKELYFFKKKKEEFIKAEKNNRDLLYRYYINNLISENDEQFILFNIIDQKEKIYSHIPYNEIVLPTCFASLLSNCDNVLQYTEHWKDIKNAHSFWNLKSLNKEKIIFYLDKKKMMYDKYQNIIFPISNECLAPPQIHYYLSNPTNEKTTFNYCISIALEEILQEISRKKEKDDFDEMKKNILLNIKEKSNKNYFSSLRKMEKILSKFLKENKKESFEQFLKCCESYGQILMKCTEKLFFTFNKSYNKHFKNFEDFWCDEEEKRKEKWKEAWDLNEKNESDKEKNDIYNINNEKNETRNNHINEDGFDNLKNEFNLQEKKNFRIRLSSQLLESGLNELLNSKKKVCTSHNDKKENICSYEEKKDKKTCLYIERKEEQEIKNN</sequence>
<proteinExistence type="predicted"/>
<feature type="region of interest" description="Disordered" evidence="2">
    <location>
        <begin position="991"/>
        <end position="1203"/>
    </location>
</feature>
<organism evidence="3 4">
    <name type="scientific">Plasmodium relictum</name>
    <dbReference type="NCBI Taxonomy" id="85471"/>
    <lineage>
        <taxon>Eukaryota</taxon>
        <taxon>Sar</taxon>
        <taxon>Alveolata</taxon>
        <taxon>Apicomplexa</taxon>
        <taxon>Aconoidasida</taxon>
        <taxon>Haemosporida</taxon>
        <taxon>Plasmodiidae</taxon>
        <taxon>Plasmodium</taxon>
        <taxon>Plasmodium (Haemamoeba)</taxon>
    </lineage>
</organism>
<reference evidence="3 4" key="1">
    <citation type="submission" date="2015-04" db="EMBL/GenBank/DDBJ databases">
        <authorList>
            <consortium name="Pathogen Informatics"/>
        </authorList>
    </citation>
    <scope>NUCLEOTIDE SEQUENCE [LARGE SCALE GENOMIC DNA]</scope>
    <source>
        <strain evidence="3 4">SGS1</strain>
    </source>
</reference>
<keyword evidence="1" id="KW-0175">Coiled coil</keyword>
<evidence type="ECO:0000313" key="3">
    <source>
        <dbReference type="EMBL" id="CRH00151.1"/>
    </source>
</evidence>
<dbReference type="OrthoDB" id="8069108at2759"/>
<feature type="compositionally biased region" description="Low complexity" evidence="2">
    <location>
        <begin position="992"/>
        <end position="1203"/>
    </location>
</feature>
<dbReference type="VEuPathDB" id="PlasmoDB:PRELSG_0925100"/>
<dbReference type="Proteomes" id="UP000220158">
    <property type="component" value="Chromosome 9"/>
</dbReference>
<protein>
    <submittedName>
        <fullName evidence="3">Uncharacterized protein</fullName>
    </submittedName>
</protein>
<dbReference type="GeneID" id="39736263"/>
<evidence type="ECO:0000256" key="2">
    <source>
        <dbReference type="SAM" id="MobiDB-lite"/>
    </source>
</evidence>
<dbReference type="RefSeq" id="XP_028533156.1">
    <property type="nucleotide sequence ID" value="XM_028676693.1"/>
</dbReference>
<evidence type="ECO:0000313" key="4">
    <source>
        <dbReference type="Proteomes" id="UP000220158"/>
    </source>
</evidence>
<dbReference type="KEGG" id="prel:PRELSG_0925100"/>
<feature type="coiled-coil region" evidence="1">
    <location>
        <begin position="1507"/>
        <end position="1546"/>
    </location>
</feature>
<accession>A0A1J1H5G1</accession>
<evidence type="ECO:0000256" key="1">
    <source>
        <dbReference type="SAM" id="Coils"/>
    </source>
</evidence>